<name>A0A2T0SY36_9BACT</name>
<sequence length="195" mass="21723">MTNLPTAEQPQLQSADHWQLTTERLTIRQLTPADAPFMLALLNSPLWLRFIGDRNVHTLEEAARYIENGAMRSYEQYGFGSYRVSLRDTGEVIGTCGLFRRDTLPDIDLGFAFLPGYEGKGYGYESASAVLAYATNELKLARLTAFCNPENRASTALIEKLGFQFEKRIQYGEKESLLYGKQVAPVSGSIPAVEG</sequence>
<feature type="domain" description="N-acetyltransferase" evidence="1">
    <location>
        <begin position="25"/>
        <end position="184"/>
    </location>
</feature>
<evidence type="ECO:0000259" key="1">
    <source>
        <dbReference type="PROSITE" id="PS51186"/>
    </source>
</evidence>
<dbReference type="AlphaFoldDB" id="A0A2T0SY36"/>
<dbReference type="PROSITE" id="PS51186">
    <property type="entry name" value="GNAT"/>
    <property type="match status" value="1"/>
</dbReference>
<gene>
    <name evidence="2" type="ORF">CLV58_10952</name>
</gene>
<reference evidence="2 3" key="1">
    <citation type="submission" date="2018-03" db="EMBL/GenBank/DDBJ databases">
        <title>Genomic Encyclopedia of Archaeal and Bacterial Type Strains, Phase II (KMG-II): from individual species to whole genera.</title>
        <authorList>
            <person name="Goeker M."/>
        </authorList>
    </citation>
    <scope>NUCLEOTIDE SEQUENCE [LARGE SCALE GENOMIC DNA]</scope>
    <source>
        <strain evidence="2 3">DSM 28354</strain>
    </source>
</reference>
<dbReference type="EMBL" id="PVTE01000009">
    <property type="protein sequence ID" value="PRY38325.1"/>
    <property type="molecule type" value="Genomic_DNA"/>
</dbReference>
<dbReference type="RefSeq" id="WP_106138058.1">
    <property type="nucleotide sequence ID" value="NZ_PVTE01000009.1"/>
</dbReference>
<dbReference type="Proteomes" id="UP000238375">
    <property type="component" value="Unassembled WGS sequence"/>
</dbReference>
<accession>A0A2T0SY36</accession>
<protein>
    <submittedName>
        <fullName evidence="2">RimJ/RimL family protein N-acetyltransferase</fullName>
    </submittedName>
</protein>
<dbReference type="InterPro" id="IPR051531">
    <property type="entry name" value="N-acetyltransferase"/>
</dbReference>
<dbReference type="GO" id="GO:0016747">
    <property type="term" value="F:acyltransferase activity, transferring groups other than amino-acyl groups"/>
    <property type="evidence" value="ECO:0007669"/>
    <property type="project" value="InterPro"/>
</dbReference>
<keyword evidence="2" id="KW-0808">Transferase</keyword>
<dbReference type="InterPro" id="IPR000182">
    <property type="entry name" value="GNAT_dom"/>
</dbReference>
<keyword evidence="3" id="KW-1185">Reference proteome</keyword>
<dbReference type="PANTHER" id="PTHR43792">
    <property type="entry name" value="GNAT FAMILY, PUTATIVE (AFU_ORTHOLOGUE AFUA_3G00765)-RELATED-RELATED"/>
    <property type="match status" value="1"/>
</dbReference>
<proteinExistence type="predicted"/>
<dbReference type="InterPro" id="IPR016181">
    <property type="entry name" value="Acyl_CoA_acyltransferase"/>
</dbReference>
<dbReference type="OrthoDB" id="9798081at2"/>
<comment type="caution">
    <text evidence="2">The sequence shown here is derived from an EMBL/GenBank/DDBJ whole genome shotgun (WGS) entry which is preliminary data.</text>
</comment>
<evidence type="ECO:0000313" key="3">
    <source>
        <dbReference type="Proteomes" id="UP000238375"/>
    </source>
</evidence>
<dbReference type="Pfam" id="PF13302">
    <property type="entry name" value="Acetyltransf_3"/>
    <property type="match status" value="1"/>
</dbReference>
<evidence type="ECO:0000313" key="2">
    <source>
        <dbReference type="EMBL" id="PRY38325.1"/>
    </source>
</evidence>
<dbReference type="PANTHER" id="PTHR43792:SF1">
    <property type="entry name" value="N-ACETYLTRANSFERASE DOMAIN-CONTAINING PROTEIN"/>
    <property type="match status" value="1"/>
</dbReference>
<dbReference type="SUPFAM" id="SSF55729">
    <property type="entry name" value="Acyl-CoA N-acyltransferases (Nat)"/>
    <property type="match status" value="1"/>
</dbReference>
<organism evidence="2 3">
    <name type="scientific">Spirosoma oryzae</name>
    <dbReference type="NCBI Taxonomy" id="1469603"/>
    <lineage>
        <taxon>Bacteria</taxon>
        <taxon>Pseudomonadati</taxon>
        <taxon>Bacteroidota</taxon>
        <taxon>Cytophagia</taxon>
        <taxon>Cytophagales</taxon>
        <taxon>Cytophagaceae</taxon>
        <taxon>Spirosoma</taxon>
    </lineage>
</organism>
<dbReference type="Gene3D" id="3.40.630.30">
    <property type="match status" value="1"/>
</dbReference>